<accession>A0A7J7CJD4</accession>
<feature type="region of interest" description="Disordered" evidence="6">
    <location>
        <begin position="1"/>
        <end position="113"/>
    </location>
</feature>
<evidence type="ECO:0000313" key="9">
    <source>
        <dbReference type="Proteomes" id="UP000593562"/>
    </source>
</evidence>
<dbReference type="PANTHER" id="PTHR31429">
    <property type="entry name" value="WRKY TRANSCRIPTION FACTOR 36-RELATED"/>
    <property type="match status" value="1"/>
</dbReference>
<feature type="compositionally biased region" description="Polar residues" evidence="6">
    <location>
        <begin position="1"/>
        <end position="13"/>
    </location>
</feature>
<dbReference type="PANTHER" id="PTHR31429:SF86">
    <property type="entry name" value="WRKY TRANSCRIPTION FACTOR 61-RELATED"/>
    <property type="match status" value="1"/>
</dbReference>
<feature type="compositionally biased region" description="Basic and acidic residues" evidence="6">
    <location>
        <begin position="38"/>
        <end position="62"/>
    </location>
</feature>
<feature type="compositionally biased region" description="Polar residues" evidence="6">
    <location>
        <begin position="80"/>
        <end position="92"/>
    </location>
</feature>
<keyword evidence="9" id="KW-1185">Reference proteome</keyword>
<dbReference type="GO" id="GO:0043565">
    <property type="term" value="F:sequence-specific DNA binding"/>
    <property type="evidence" value="ECO:0007669"/>
    <property type="project" value="InterPro"/>
</dbReference>
<feature type="region of interest" description="Disordered" evidence="6">
    <location>
        <begin position="580"/>
        <end position="599"/>
    </location>
</feature>
<keyword evidence="2" id="KW-0805">Transcription regulation</keyword>
<feature type="region of interest" description="Disordered" evidence="6">
    <location>
        <begin position="215"/>
        <end position="270"/>
    </location>
</feature>
<dbReference type="GO" id="GO:0005634">
    <property type="term" value="C:nucleus"/>
    <property type="evidence" value="ECO:0007669"/>
    <property type="project" value="UniProtKB-SubCell"/>
</dbReference>
<gene>
    <name evidence="8" type="ORF">HS088_TW16G00597</name>
</gene>
<dbReference type="InParanoid" id="A0A7J7CJD4"/>
<dbReference type="PROSITE" id="PS50811">
    <property type="entry name" value="WRKY"/>
    <property type="match status" value="1"/>
</dbReference>
<feature type="domain" description="WRKY" evidence="7">
    <location>
        <begin position="277"/>
        <end position="343"/>
    </location>
</feature>
<organism evidence="8 9">
    <name type="scientific">Tripterygium wilfordii</name>
    <name type="common">Thunder God vine</name>
    <dbReference type="NCBI Taxonomy" id="458696"/>
    <lineage>
        <taxon>Eukaryota</taxon>
        <taxon>Viridiplantae</taxon>
        <taxon>Streptophyta</taxon>
        <taxon>Embryophyta</taxon>
        <taxon>Tracheophyta</taxon>
        <taxon>Spermatophyta</taxon>
        <taxon>Magnoliopsida</taxon>
        <taxon>eudicotyledons</taxon>
        <taxon>Gunneridae</taxon>
        <taxon>Pentapetalae</taxon>
        <taxon>rosids</taxon>
        <taxon>fabids</taxon>
        <taxon>Celastrales</taxon>
        <taxon>Celastraceae</taxon>
        <taxon>Tripterygium</taxon>
    </lineage>
</organism>
<evidence type="ECO:0000256" key="5">
    <source>
        <dbReference type="ARBA" id="ARBA00023242"/>
    </source>
</evidence>
<evidence type="ECO:0000259" key="7">
    <source>
        <dbReference type="PROSITE" id="PS50811"/>
    </source>
</evidence>
<keyword evidence="4" id="KW-0804">Transcription</keyword>
<protein>
    <submittedName>
        <fullName evidence="8">WRKY protein</fullName>
    </submittedName>
</protein>
<dbReference type="InterPro" id="IPR036576">
    <property type="entry name" value="WRKY_dom_sf"/>
</dbReference>
<dbReference type="FunFam" id="2.20.25.80:FF:000002">
    <property type="entry name" value="probable WRKY transcription factor 31"/>
    <property type="match status" value="1"/>
</dbReference>
<dbReference type="GO" id="GO:0003700">
    <property type="term" value="F:DNA-binding transcription factor activity"/>
    <property type="evidence" value="ECO:0007669"/>
    <property type="project" value="InterPro"/>
</dbReference>
<dbReference type="Pfam" id="PF03106">
    <property type="entry name" value="WRKY"/>
    <property type="match status" value="1"/>
</dbReference>
<dbReference type="Gene3D" id="2.20.25.80">
    <property type="entry name" value="WRKY domain"/>
    <property type="match status" value="1"/>
</dbReference>
<dbReference type="SUPFAM" id="SSF118290">
    <property type="entry name" value="WRKY DNA-binding domain"/>
    <property type="match status" value="1"/>
</dbReference>
<proteinExistence type="predicted"/>
<feature type="compositionally biased region" description="Basic and acidic residues" evidence="6">
    <location>
        <begin position="174"/>
        <end position="201"/>
    </location>
</feature>
<evidence type="ECO:0000256" key="4">
    <source>
        <dbReference type="ARBA" id="ARBA00023163"/>
    </source>
</evidence>
<dbReference type="InterPro" id="IPR003657">
    <property type="entry name" value="WRKY_dom"/>
</dbReference>
<dbReference type="InterPro" id="IPR044810">
    <property type="entry name" value="WRKY_plant"/>
</dbReference>
<evidence type="ECO:0000256" key="1">
    <source>
        <dbReference type="ARBA" id="ARBA00004123"/>
    </source>
</evidence>
<keyword evidence="3" id="KW-0238">DNA-binding</keyword>
<evidence type="ECO:0000256" key="3">
    <source>
        <dbReference type="ARBA" id="ARBA00023125"/>
    </source>
</evidence>
<comment type="caution">
    <text evidence="8">The sequence shown here is derived from an EMBL/GenBank/DDBJ whole genome shotgun (WGS) entry which is preliminary data.</text>
</comment>
<reference evidence="8 9" key="1">
    <citation type="journal article" date="2020" name="Nat. Commun.">
        <title>Genome of Tripterygium wilfordii and identification of cytochrome P450 involved in triptolide biosynthesis.</title>
        <authorList>
            <person name="Tu L."/>
            <person name="Su P."/>
            <person name="Zhang Z."/>
            <person name="Gao L."/>
            <person name="Wang J."/>
            <person name="Hu T."/>
            <person name="Zhou J."/>
            <person name="Zhang Y."/>
            <person name="Zhao Y."/>
            <person name="Liu Y."/>
            <person name="Song Y."/>
            <person name="Tong Y."/>
            <person name="Lu Y."/>
            <person name="Yang J."/>
            <person name="Xu C."/>
            <person name="Jia M."/>
            <person name="Peters R.J."/>
            <person name="Huang L."/>
            <person name="Gao W."/>
        </authorList>
    </citation>
    <scope>NUCLEOTIDE SEQUENCE [LARGE SCALE GENOMIC DNA]</scope>
    <source>
        <strain evidence="9">cv. XIE 37</strain>
        <tissue evidence="8">Leaf</tissue>
    </source>
</reference>
<evidence type="ECO:0000313" key="8">
    <source>
        <dbReference type="EMBL" id="KAF5734154.1"/>
    </source>
</evidence>
<feature type="region of interest" description="Disordered" evidence="6">
    <location>
        <begin position="134"/>
        <end position="201"/>
    </location>
</feature>
<keyword evidence="5" id="KW-0539">Nucleus</keyword>
<dbReference type="AlphaFoldDB" id="A0A7J7CJD4"/>
<dbReference type="Proteomes" id="UP000593562">
    <property type="component" value="Unassembled WGS sequence"/>
</dbReference>
<evidence type="ECO:0000256" key="2">
    <source>
        <dbReference type="ARBA" id="ARBA00023015"/>
    </source>
</evidence>
<dbReference type="SMART" id="SM00774">
    <property type="entry name" value="WRKY"/>
    <property type="match status" value="1"/>
</dbReference>
<feature type="compositionally biased region" description="Basic and acidic residues" evidence="6">
    <location>
        <begin position="102"/>
        <end position="113"/>
    </location>
</feature>
<sequence length="599" mass="65953">MISNSSYLPPTSLNDKEKLTMKYKPTQRGFEEEEEQEERTRRPTMEDFKEDLDFGHKDEEVVVAKVGTKRQYRENDDVKPSSSPKQSNLSYTKQDDQVLESARAEMGEVREENQRLKMHLDRIMKDYQTLQMQFHNIVQHDQPKKLGSTTNPNHHREIEESDQLVSLSLGRFSCDAKKDDDDQKKKSPSLEKKDHDEQVDYKESLNLGLKCKFEVSKSDASDPPNGSFEEEQKDDSADTNPSPSKSLKTADRSAGGDDEVLQQNSAKKTRVSVRARCDAPTMNDGCQWRKYGQKIAKGNPCPRAYYRCTVAPSCPVRKQVQRYAEDMSILITTYEGTHNHPLPMSATAMASTTSAAASMLLSGSSSSSQAGPRPGLSTTAGNLHGLNNYYQSAADTYKSSQFYIPGSSFSSSSHNSHPTITLDLTSFPPSSSSNSLSHFNRFSSSIPKFSSTSLNFSSSESSTMPWNNNNGSFLSYNNRNETGFYSNSYQNYMHKNNNPIIRPPLPQQKSLQDSTIEAATKAITADPSFQSALAAALTMIIGGTNGGANQRGNNNGCATTSTINLQSAGSLTFAAPASLPFSTSKSSTASPAENGDQSN</sequence>
<evidence type="ECO:0000256" key="6">
    <source>
        <dbReference type="SAM" id="MobiDB-lite"/>
    </source>
</evidence>
<comment type="subcellular location">
    <subcellularLocation>
        <location evidence="1">Nucleus</location>
    </subcellularLocation>
</comment>
<dbReference type="EMBL" id="JAAARO010000016">
    <property type="protein sequence ID" value="KAF5734154.1"/>
    <property type="molecule type" value="Genomic_DNA"/>
</dbReference>
<feature type="compositionally biased region" description="Polar residues" evidence="6">
    <location>
        <begin position="238"/>
        <end position="247"/>
    </location>
</feature>
<name>A0A7J7CJD4_TRIWF</name>